<dbReference type="InterPro" id="IPR002763">
    <property type="entry name" value="DUF72"/>
</dbReference>
<dbReference type="SUPFAM" id="SSF117396">
    <property type="entry name" value="TM1631-like"/>
    <property type="match status" value="1"/>
</dbReference>
<dbReference type="PANTHER" id="PTHR30348:SF14">
    <property type="entry name" value="BLR8050 PROTEIN"/>
    <property type="match status" value="1"/>
</dbReference>
<dbReference type="InterPro" id="IPR036520">
    <property type="entry name" value="UPF0759_sf"/>
</dbReference>
<dbReference type="Proteomes" id="UP001501436">
    <property type="component" value="Unassembled WGS sequence"/>
</dbReference>
<evidence type="ECO:0000313" key="1">
    <source>
        <dbReference type="EMBL" id="GAA4918135.1"/>
    </source>
</evidence>
<reference evidence="2" key="1">
    <citation type="journal article" date="2019" name="Int. J. Syst. Evol. Microbiol.">
        <title>The Global Catalogue of Microorganisms (GCM) 10K type strain sequencing project: providing services to taxonomists for standard genome sequencing and annotation.</title>
        <authorList>
            <consortium name="The Broad Institute Genomics Platform"/>
            <consortium name="The Broad Institute Genome Sequencing Center for Infectious Disease"/>
            <person name="Wu L."/>
            <person name="Ma J."/>
        </authorList>
    </citation>
    <scope>NUCLEOTIDE SEQUENCE [LARGE SCALE GENOMIC DNA]</scope>
    <source>
        <strain evidence="2">JCM 18283</strain>
    </source>
</reference>
<evidence type="ECO:0000313" key="2">
    <source>
        <dbReference type="Proteomes" id="UP001501436"/>
    </source>
</evidence>
<protein>
    <submittedName>
        <fullName evidence="1">DUF72 domain-containing protein</fullName>
    </submittedName>
</protein>
<comment type="caution">
    <text evidence="1">The sequence shown here is derived from an EMBL/GenBank/DDBJ whole genome shotgun (WGS) entry which is preliminary data.</text>
</comment>
<gene>
    <name evidence="1" type="ORF">GCM10023313_22220</name>
</gene>
<dbReference type="Pfam" id="PF01904">
    <property type="entry name" value="DUF72"/>
    <property type="match status" value="1"/>
</dbReference>
<dbReference type="Gene3D" id="3.20.20.410">
    <property type="entry name" value="Protein of unknown function UPF0759"/>
    <property type="match status" value="1"/>
</dbReference>
<organism evidence="1 2">
    <name type="scientific">Mucilaginibacter defluvii</name>
    <dbReference type="NCBI Taxonomy" id="1196019"/>
    <lineage>
        <taxon>Bacteria</taxon>
        <taxon>Pseudomonadati</taxon>
        <taxon>Bacteroidota</taxon>
        <taxon>Sphingobacteriia</taxon>
        <taxon>Sphingobacteriales</taxon>
        <taxon>Sphingobacteriaceae</taxon>
        <taxon>Mucilaginibacter</taxon>
    </lineage>
</organism>
<keyword evidence="2" id="KW-1185">Reference proteome</keyword>
<dbReference type="PANTHER" id="PTHR30348">
    <property type="entry name" value="UNCHARACTERIZED PROTEIN YECE"/>
    <property type="match status" value="1"/>
</dbReference>
<dbReference type="RefSeq" id="WP_345331272.1">
    <property type="nucleotide sequence ID" value="NZ_BAABJI010000002.1"/>
</dbReference>
<dbReference type="EMBL" id="BAABJI010000002">
    <property type="protein sequence ID" value="GAA4918135.1"/>
    <property type="molecule type" value="Genomic_DNA"/>
</dbReference>
<name>A0ABP9G3S9_9SPHI</name>
<sequence>MLPEELTRFYAGTSNVELPVKNKLQFPDEFKDRSRLCYYASLFNTVEVNSTFYRLPMPSTVKKWADDVPDNFRFTYKLWKRITHNKGLEFDPADVVRFLEIIKQAGDKRACLLIQFPPSLQVNHIHRVQYLLSVLRNSGNDWRTAVEFRHKSWYTDRVYQLLSDFNATLVLHDLPASATPLQEPDTDFVYLRFHGPDGGYRGSYTDDYLAEYASYVNEWLDDGKSVYAYFNNTVGDAVNNLITLRNMVLADG</sequence>
<accession>A0ABP9G3S9</accession>
<proteinExistence type="predicted"/>